<keyword evidence="2" id="KW-0812">Transmembrane</keyword>
<evidence type="ECO:0000313" key="5">
    <source>
        <dbReference type="Proteomes" id="UP000627446"/>
    </source>
</evidence>
<dbReference type="RefSeq" id="WP_186915001.1">
    <property type="nucleotide sequence ID" value="NZ_JACOFZ010000001.1"/>
</dbReference>
<dbReference type="PANTHER" id="PTHR30590">
    <property type="entry name" value="INNER MEMBRANE PROTEIN"/>
    <property type="match status" value="1"/>
</dbReference>
<feature type="transmembrane region" description="Helical" evidence="2">
    <location>
        <begin position="34"/>
        <end position="51"/>
    </location>
</feature>
<evidence type="ECO:0000256" key="2">
    <source>
        <dbReference type="SAM" id="Phobius"/>
    </source>
</evidence>
<gene>
    <name evidence="4" type="ORF">H8K36_03855</name>
</gene>
<feature type="transmembrane region" description="Helical" evidence="2">
    <location>
        <begin position="243"/>
        <end position="260"/>
    </location>
</feature>
<dbReference type="EMBL" id="JACOFZ010000001">
    <property type="protein sequence ID" value="MBC3880494.1"/>
    <property type="molecule type" value="Genomic_DNA"/>
</dbReference>
<dbReference type="Proteomes" id="UP000627446">
    <property type="component" value="Unassembled WGS sequence"/>
</dbReference>
<name>A0A923HST8_9BURK</name>
<comment type="caution">
    <text evidence="4">The sequence shown here is derived from an EMBL/GenBank/DDBJ whole genome shotgun (WGS) entry which is preliminary data.</text>
</comment>
<feature type="transmembrane region" description="Helical" evidence="2">
    <location>
        <begin position="179"/>
        <end position="197"/>
    </location>
</feature>
<keyword evidence="2" id="KW-1133">Transmembrane helix</keyword>
<proteinExistence type="predicted"/>
<feature type="transmembrane region" description="Helical" evidence="2">
    <location>
        <begin position="209"/>
        <end position="231"/>
    </location>
</feature>
<feature type="transmembrane region" description="Helical" evidence="2">
    <location>
        <begin position="146"/>
        <end position="173"/>
    </location>
</feature>
<dbReference type="PANTHER" id="PTHR30590:SF2">
    <property type="entry name" value="INNER MEMBRANE PROTEIN"/>
    <property type="match status" value="1"/>
</dbReference>
<feature type="region of interest" description="Disordered" evidence="1">
    <location>
        <begin position="328"/>
        <end position="358"/>
    </location>
</feature>
<feature type="domain" description="DUF418" evidence="3">
    <location>
        <begin position="418"/>
        <end position="580"/>
    </location>
</feature>
<feature type="transmembrane region" description="Helical" evidence="2">
    <location>
        <begin position="400"/>
        <end position="418"/>
    </location>
</feature>
<evidence type="ECO:0000313" key="4">
    <source>
        <dbReference type="EMBL" id="MBC3880494.1"/>
    </source>
</evidence>
<feature type="transmembrane region" description="Helical" evidence="2">
    <location>
        <begin position="439"/>
        <end position="461"/>
    </location>
</feature>
<feature type="transmembrane region" description="Helical" evidence="2">
    <location>
        <begin position="272"/>
        <end position="289"/>
    </location>
</feature>
<dbReference type="InterPro" id="IPR007349">
    <property type="entry name" value="DUF418"/>
</dbReference>
<evidence type="ECO:0000256" key="1">
    <source>
        <dbReference type="SAM" id="MobiDB-lite"/>
    </source>
</evidence>
<organism evidence="4 5">
    <name type="scientific">Undibacterium nitidum</name>
    <dbReference type="NCBI Taxonomy" id="2762298"/>
    <lineage>
        <taxon>Bacteria</taxon>
        <taxon>Pseudomonadati</taxon>
        <taxon>Pseudomonadota</taxon>
        <taxon>Betaproteobacteria</taxon>
        <taxon>Burkholderiales</taxon>
        <taxon>Oxalobacteraceae</taxon>
        <taxon>Undibacterium</taxon>
    </lineage>
</organism>
<feature type="transmembrane region" description="Helical" evidence="2">
    <location>
        <begin position="516"/>
        <end position="537"/>
    </location>
</feature>
<keyword evidence="5" id="KW-1185">Reference proteome</keyword>
<feature type="transmembrane region" description="Helical" evidence="2">
    <location>
        <begin position="543"/>
        <end position="562"/>
    </location>
</feature>
<feature type="transmembrane region" description="Helical" evidence="2">
    <location>
        <begin position="473"/>
        <end position="495"/>
    </location>
</feature>
<reference evidence="4" key="1">
    <citation type="submission" date="2020-08" db="EMBL/GenBank/DDBJ databases">
        <title>Novel species isolated from subtropical streams in China.</title>
        <authorList>
            <person name="Lu H."/>
        </authorList>
    </citation>
    <scope>NUCLEOTIDE SEQUENCE</scope>
    <source>
        <strain evidence="4">LX22W</strain>
    </source>
</reference>
<sequence length="596" mass="66230">MEQVIDTPTQAPPPTAVKDLKPIAPAERIEAIDVVRGFALIGIFFMNIEWFNRSFNEFQDGIPASAHGLDWLATYFVNFFVAGKFWTIFSLLFGMGFAVMLTRAEDTGRAFLVPYIRRVLALGVFGMMHTILLWPGDILFSYAFTAAGLLFVLFGTWKSFLASAVLMLGLAFVPGMGSAGVLVGELVLMSLIALFIRHERIFNVVGMRMPLVSLVFLVLGLITTIAAVAAFFVPPMADAKREIMGGAAFFLASAFVTAKFREPATSRFWKAGVWLYSMPFVIGIVYSTINYQKPLESVFNNPEAVKLSLEIEAKNKVEEEAKKAAEAAGKKYVKPEEKKDEKKAPKTEAQKKNERDANAIVGIHENQKKIVEDKKVLTTGSYTDVVKHHWKEFLEGPFNAAGQAFSSIALFLMGVWFVRAKIITKAKENLAFFKQLAMWGLPIGWGLSIFASTINVSHVAGVTGDGSGLMRNLVMFSNLPACLAYVSIIVLMVYSTSVFSKIKVLAPYGRMALTNYLSQSLIQASFFYGWGFGHFGMGRASQLAFAIGVICLQVVFSHWWLARFRYGPMEWIWRGITYWQVPALRIESNDLKPQAA</sequence>
<dbReference type="InterPro" id="IPR052529">
    <property type="entry name" value="Bact_Transport_Assoc"/>
</dbReference>
<keyword evidence="2" id="KW-0472">Membrane</keyword>
<dbReference type="AlphaFoldDB" id="A0A923HST8"/>
<dbReference type="Pfam" id="PF04235">
    <property type="entry name" value="DUF418"/>
    <property type="match status" value="1"/>
</dbReference>
<feature type="compositionally biased region" description="Basic and acidic residues" evidence="1">
    <location>
        <begin position="328"/>
        <end position="357"/>
    </location>
</feature>
<feature type="transmembrane region" description="Helical" evidence="2">
    <location>
        <begin position="72"/>
        <end position="95"/>
    </location>
</feature>
<protein>
    <submittedName>
        <fullName evidence="4">DUF418 domain-containing protein</fullName>
    </submittedName>
</protein>
<evidence type="ECO:0000259" key="3">
    <source>
        <dbReference type="Pfam" id="PF04235"/>
    </source>
</evidence>
<accession>A0A923HST8</accession>